<organism evidence="1 2">
    <name type="scientific">Piloderma croceum (strain F 1598)</name>
    <dbReference type="NCBI Taxonomy" id="765440"/>
    <lineage>
        <taxon>Eukaryota</taxon>
        <taxon>Fungi</taxon>
        <taxon>Dikarya</taxon>
        <taxon>Basidiomycota</taxon>
        <taxon>Agaricomycotina</taxon>
        <taxon>Agaricomycetes</taxon>
        <taxon>Agaricomycetidae</taxon>
        <taxon>Atheliales</taxon>
        <taxon>Atheliaceae</taxon>
        <taxon>Piloderma</taxon>
    </lineage>
</organism>
<gene>
    <name evidence="1" type="ORF">PILCRDRAFT_742260</name>
</gene>
<accession>A0A0C3EX53</accession>
<protein>
    <submittedName>
        <fullName evidence="1">Uncharacterized protein</fullName>
    </submittedName>
</protein>
<sequence>MRNWQGRYETICRGHSESYDCDSEGYKIAAGRTSFALGGRYRAPSSVEPVRRSKHARVT</sequence>
<evidence type="ECO:0000313" key="2">
    <source>
        <dbReference type="Proteomes" id="UP000054166"/>
    </source>
</evidence>
<dbReference type="AlphaFoldDB" id="A0A0C3EX53"/>
<name>A0A0C3EX53_PILCF</name>
<keyword evidence="2" id="KW-1185">Reference proteome</keyword>
<dbReference type="EMBL" id="KN833139">
    <property type="protein sequence ID" value="KIM72346.1"/>
    <property type="molecule type" value="Genomic_DNA"/>
</dbReference>
<dbReference type="Proteomes" id="UP000054166">
    <property type="component" value="Unassembled WGS sequence"/>
</dbReference>
<proteinExistence type="predicted"/>
<reference evidence="2" key="2">
    <citation type="submission" date="2015-01" db="EMBL/GenBank/DDBJ databases">
        <title>Evolutionary Origins and Diversification of the Mycorrhizal Mutualists.</title>
        <authorList>
            <consortium name="DOE Joint Genome Institute"/>
            <consortium name="Mycorrhizal Genomics Consortium"/>
            <person name="Kohler A."/>
            <person name="Kuo A."/>
            <person name="Nagy L.G."/>
            <person name="Floudas D."/>
            <person name="Copeland A."/>
            <person name="Barry K.W."/>
            <person name="Cichocki N."/>
            <person name="Veneault-Fourrey C."/>
            <person name="LaButti K."/>
            <person name="Lindquist E.A."/>
            <person name="Lipzen A."/>
            <person name="Lundell T."/>
            <person name="Morin E."/>
            <person name="Murat C."/>
            <person name="Riley R."/>
            <person name="Ohm R."/>
            <person name="Sun H."/>
            <person name="Tunlid A."/>
            <person name="Henrissat B."/>
            <person name="Grigoriev I.V."/>
            <person name="Hibbett D.S."/>
            <person name="Martin F."/>
        </authorList>
    </citation>
    <scope>NUCLEOTIDE SEQUENCE [LARGE SCALE GENOMIC DNA]</scope>
    <source>
        <strain evidence="2">F 1598</strain>
    </source>
</reference>
<reference evidence="1 2" key="1">
    <citation type="submission" date="2014-04" db="EMBL/GenBank/DDBJ databases">
        <authorList>
            <consortium name="DOE Joint Genome Institute"/>
            <person name="Kuo A."/>
            <person name="Tarkka M."/>
            <person name="Buscot F."/>
            <person name="Kohler A."/>
            <person name="Nagy L.G."/>
            <person name="Floudas D."/>
            <person name="Copeland A."/>
            <person name="Barry K.W."/>
            <person name="Cichocki N."/>
            <person name="Veneault-Fourrey C."/>
            <person name="LaButti K."/>
            <person name="Lindquist E.A."/>
            <person name="Lipzen A."/>
            <person name="Lundell T."/>
            <person name="Morin E."/>
            <person name="Murat C."/>
            <person name="Sun H."/>
            <person name="Tunlid A."/>
            <person name="Henrissat B."/>
            <person name="Grigoriev I.V."/>
            <person name="Hibbett D.S."/>
            <person name="Martin F."/>
            <person name="Nordberg H.P."/>
            <person name="Cantor M.N."/>
            <person name="Hua S.X."/>
        </authorList>
    </citation>
    <scope>NUCLEOTIDE SEQUENCE [LARGE SCALE GENOMIC DNA]</scope>
    <source>
        <strain evidence="1 2">F 1598</strain>
    </source>
</reference>
<dbReference type="InParanoid" id="A0A0C3EX53"/>
<evidence type="ECO:0000313" key="1">
    <source>
        <dbReference type="EMBL" id="KIM72346.1"/>
    </source>
</evidence>
<dbReference type="HOGENOM" id="CLU_2961678_0_0_1"/>